<evidence type="ECO:0000256" key="2">
    <source>
        <dbReference type="ARBA" id="ARBA00022527"/>
    </source>
</evidence>
<organism evidence="21 22">
    <name type="scientific">Kalanchoe fedtschenkoi</name>
    <name type="common">Lavender scallops</name>
    <name type="synonym">South American air plant</name>
    <dbReference type="NCBI Taxonomy" id="63787"/>
    <lineage>
        <taxon>Eukaryota</taxon>
        <taxon>Viridiplantae</taxon>
        <taxon>Streptophyta</taxon>
        <taxon>Embryophyta</taxon>
        <taxon>Tracheophyta</taxon>
        <taxon>Spermatophyta</taxon>
        <taxon>Magnoliopsida</taxon>
        <taxon>eudicotyledons</taxon>
        <taxon>Gunneridae</taxon>
        <taxon>Pentapetalae</taxon>
        <taxon>Saxifragales</taxon>
        <taxon>Crassulaceae</taxon>
        <taxon>Kalanchoe</taxon>
    </lineage>
</organism>
<dbReference type="FunFam" id="1.10.510.10:FF:000084">
    <property type="entry name" value="Wall-associated receptor kinase 2"/>
    <property type="match status" value="1"/>
</dbReference>
<dbReference type="Pfam" id="PF13947">
    <property type="entry name" value="GUB_WAK_bind"/>
    <property type="match status" value="1"/>
</dbReference>
<dbReference type="CDD" id="cd14066">
    <property type="entry name" value="STKc_IRAK"/>
    <property type="match status" value="1"/>
</dbReference>
<feature type="chain" id="PRO_5029512526" evidence="18">
    <location>
        <begin position="31"/>
        <end position="748"/>
    </location>
</feature>
<dbReference type="InterPro" id="IPR018097">
    <property type="entry name" value="EGF_Ca-bd_CS"/>
</dbReference>
<feature type="domain" description="Protein kinase" evidence="19">
    <location>
        <begin position="414"/>
        <end position="697"/>
    </location>
</feature>
<dbReference type="PROSITE" id="PS50026">
    <property type="entry name" value="EGF_3"/>
    <property type="match status" value="1"/>
</dbReference>
<dbReference type="Gene3D" id="1.10.510.10">
    <property type="entry name" value="Transferase(Phosphotransferase) domain 1"/>
    <property type="match status" value="1"/>
</dbReference>
<dbReference type="InterPro" id="IPR045274">
    <property type="entry name" value="WAK-like"/>
</dbReference>
<evidence type="ECO:0000259" key="19">
    <source>
        <dbReference type="PROSITE" id="PS50011"/>
    </source>
</evidence>
<comment type="catalytic activity">
    <reaction evidence="13">
        <text>L-seryl-[protein] + ATP = O-phospho-L-seryl-[protein] + ADP + H(+)</text>
        <dbReference type="Rhea" id="RHEA:17989"/>
        <dbReference type="Rhea" id="RHEA-COMP:9863"/>
        <dbReference type="Rhea" id="RHEA-COMP:11604"/>
        <dbReference type="ChEBI" id="CHEBI:15378"/>
        <dbReference type="ChEBI" id="CHEBI:29999"/>
        <dbReference type="ChEBI" id="CHEBI:30616"/>
        <dbReference type="ChEBI" id="CHEBI:83421"/>
        <dbReference type="ChEBI" id="CHEBI:456216"/>
    </reaction>
</comment>
<keyword evidence="10 17" id="KW-0472">Membrane</keyword>
<dbReference type="OMA" id="CSASSIC"/>
<dbReference type="InterPro" id="IPR001245">
    <property type="entry name" value="Ser-Thr/Tyr_kinase_cat_dom"/>
</dbReference>
<keyword evidence="7" id="KW-0418">Kinase</keyword>
<dbReference type="GO" id="GO:0007166">
    <property type="term" value="P:cell surface receptor signaling pathway"/>
    <property type="evidence" value="ECO:0007669"/>
    <property type="project" value="InterPro"/>
</dbReference>
<evidence type="ECO:0000256" key="6">
    <source>
        <dbReference type="ARBA" id="ARBA00022741"/>
    </source>
</evidence>
<keyword evidence="12" id="KW-0325">Glycoprotein</keyword>
<feature type="binding site" evidence="16">
    <location>
        <position position="443"/>
    </location>
    <ligand>
        <name>ATP</name>
        <dbReference type="ChEBI" id="CHEBI:30616"/>
    </ligand>
</feature>
<dbReference type="Gene3D" id="3.30.200.20">
    <property type="entry name" value="Phosphorylase Kinase, domain 1"/>
    <property type="match status" value="1"/>
</dbReference>
<dbReference type="Pfam" id="PF07714">
    <property type="entry name" value="PK_Tyr_Ser-Thr"/>
    <property type="match status" value="1"/>
</dbReference>
<dbReference type="PROSITE" id="PS01187">
    <property type="entry name" value="EGF_CA"/>
    <property type="match status" value="1"/>
</dbReference>
<keyword evidence="3" id="KW-0808">Transferase</keyword>
<evidence type="ECO:0000256" key="14">
    <source>
        <dbReference type="ARBA" id="ARBA00047951"/>
    </source>
</evidence>
<dbReference type="InterPro" id="IPR025287">
    <property type="entry name" value="WAK_GUB"/>
</dbReference>
<reference evidence="21" key="1">
    <citation type="submission" date="2021-01" db="UniProtKB">
        <authorList>
            <consortium name="EnsemblPlants"/>
        </authorList>
    </citation>
    <scope>IDENTIFICATION</scope>
</reference>
<evidence type="ECO:0000259" key="20">
    <source>
        <dbReference type="PROSITE" id="PS50026"/>
    </source>
</evidence>
<dbReference type="SUPFAM" id="SSF57196">
    <property type="entry name" value="EGF/Laminin"/>
    <property type="match status" value="1"/>
</dbReference>
<evidence type="ECO:0000256" key="17">
    <source>
        <dbReference type="SAM" id="Phobius"/>
    </source>
</evidence>
<dbReference type="GO" id="GO:0005509">
    <property type="term" value="F:calcium ion binding"/>
    <property type="evidence" value="ECO:0007669"/>
    <property type="project" value="InterPro"/>
</dbReference>
<evidence type="ECO:0000256" key="1">
    <source>
        <dbReference type="ARBA" id="ARBA00004479"/>
    </source>
</evidence>
<dbReference type="PANTHER" id="PTHR27005">
    <property type="entry name" value="WALL-ASSOCIATED RECEPTOR KINASE-LIKE 21"/>
    <property type="match status" value="1"/>
</dbReference>
<keyword evidence="9 17" id="KW-1133">Transmembrane helix</keyword>
<dbReference type="AlphaFoldDB" id="A0A7N0TA96"/>
<keyword evidence="22" id="KW-1185">Reference proteome</keyword>
<sequence>MHQFHKLIQHLELCVLLMLLAQHIFPGCSSSASAQVLHPNCTARCGDVEIPYPFGTTPDCYLNSDFLVNCTKDSSGSPVLYLRDYGSGQVINISIDGQLRIYTYIGKDCYHQNGNQDEYNSQTASATIPRFPFSNTHNKLTAVGCDTIAGITSIEGINGCLSLCSNDTLQNIVYDGTCAGLGCCQTTIQTNLQDIEVRVTSFSNHRDVWAFNPCSYTFLAEDSYFNFSEGDLRNLNNRTQVPTVLDWAIGNDTCQDAKKNATSFVCQSNSQCVDSTNGPGYRCSCLSGYRGNPYVSGGDGCQDIDECVAIPNPCGDDICTNTVGNYTCTQKPRKYPIPLTQITVGITVGVAAFLIAGSWLFWGYNKRKHLMRKQKFFEQNGGMMLRQELAKKEGYNETARIFTANELKAATNNFDESRIIGRGGFGTVYEGVLKDGRVIAIKKSKVMNQDQIEQFINEVIVLSQINHRNVVRLLGCCLETEVPLLVYEYISNGTLFEKVHENSNPSTILSWENRLRIAAEIAGVLAYLHSDASVPIVHRDIKSTNILLDENYTAKVSDFGASRLVPIDQDMLSTMVQGTIGYLDPEYLHTSQLTEKSDVYSFGVILVELMTGKKALAFDRPEEERCLAMLFILAMTNDKLFSIVEDGLANDGNRKQIQEAASLALACLRVVGDERPTMREVASELQGLHLMEKHPWMDTATASEDNKHLLGCQLLDGYDPSDSIDCNTTACYDSIIADHVVLSVGDGR</sequence>
<dbReference type="FunFam" id="3.30.200.20:FF:000043">
    <property type="entry name" value="Wall-associated receptor kinase 2"/>
    <property type="match status" value="1"/>
</dbReference>
<comment type="catalytic activity">
    <reaction evidence="14">
        <text>L-threonyl-[protein] + ATP = O-phospho-L-threonyl-[protein] + ADP + H(+)</text>
        <dbReference type="Rhea" id="RHEA:46608"/>
        <dbReference type="Rhea" id="RHEA-COMP:11060"/>
        <dbReference type="Rhea" id="RHEA-COMP:11605"/>
        <dbReference type="ChEBI" id="CHEBI:15378"/>
        <dbReference type="ChEBI" id="CHEBI:30013"/>
        <dbReference type="ChEBI" id="CHEBI:30616"/>
        <dbReference type="ChEBI" id="CHEBI:61977"/>
        <dbReference type="ChEBI" id="CHEBI:456216"/>
    </reaction>
</comment>
<dbReference type="GO" id="GO:0005524">
    <property type="term" value="F:ATP binding"/>
    <property type="evidence" value="ECO:0007669"/>
    <property type="project" value="UniProtKB-UniRule"/>
</dbReference>
<dbReference type="PANTHER" id="PTHR27005:SF468">
    <property type="entry name" value="OS01G0310500 PROTEIN"/>
    <property type="match status" value="1"/>
</dbReference>
<evidence type="ECO:0000313" key="22">
    <source>
        <dbReference type="Proteomes" id="UP000594263"/>
    </source>
</evidence>
<comment type="caution">
    <text evidence="15">Lacks conserved residue(s) required for the propagation of feature annotation.</text>
</comment>
<dbReference type="PROSITE" id="PS00107">
    <property type="entry name" value="PROTEIN_KINASE_ATP"/>
    <property type="match status" value="1"/>
</dbReference>
<evidence type="ECO:0000256" key="18">
    <source>
        <dbReference type="SAM" id="SignalP"/>
    </source>
</evidence>
<evidence type="ECO:0000256" key="16">
    <source>
        <dbReference type="PROSITE-ProRule" id="PRU10141"/>
    </source>
</evidence>
<dbReference type="Proteomes" id="UP000594263">
    <property type="component" value="Unplaced"/>
</dbReference>
<evidence type="ECO:0000256" key="3">
    <source>
        <dbReference type="ARBA" id="ARBA00022679"/>
    </source>
</evidence>
<keyword evidence="4 17" id="KW-0812">Transmembrane</keyword>
<proteinExistence type="predicted"/>
<evidence type="ECO:0000256" key="9">
    <source>
        <dbReference type="ARBA" id="ARBA00022989"/>
    </source>
</evidence>
<name>A0A7N0TA96_KALFE</name>
<dbReference type="EnsemblPlants" id="Kaladp0030s0003.1.v1.1">
    <property type="protein sequence ID" value="Kaladp0030s0003.1.v1.1"/>
    <property type="gene ID" value="Kaladp0030s0003.v1.1"/>
</dbReference>
<evidence type="ECO:0000256" key="4">
    <source>
        <dbReference type="ARBA" id="ARBA00022692"/>
    </source>
</evidence>
<keyword evidence="2" id="KW-0723">Serine/threonine-protein kinase</keyword>
<dbReference type="InterPro" id="IPR008271">
    <property type="entry name" value="Ser/Thr_kinase_AS"/>
</dbReference>
<evidence type="ECO:0000256" key="12">
    <source>
        <dbReference type="ARBA" id="ARBA00023180"/>
    </source>
</evidence>
<dbReference type="PROSITE" id="PS00108">
    <property type="entry name" value="PROTEIN_KINASE_ST"/>
    <property type="match status" value="1"/>
</dbReference>
<feature type="signal peptide" evidence="18">
    <location>
        <begin position="1"/>
        <end position="30"/>
    </location>
</feature>
<dbReference type="GO" id="GO:0030247">
    <property type="term" value="F:polysaccharide binding"/>
    <property type="evidence" value="ECO:0007669"/>
    <property type="project" value="InterPro"/>
</dbReference>
<dbReference type="InterPro" id="IPR049883">
    <property type="entry name" value="NOTCH1_EGF-like"/>
</dbReference>
<dbReference type="GO" id="GO:0004674">
    <property type="term" value="F:protein serine/threonine kinase activity"/>
    <property type="evidence" value="ECO:0007669"/>
    <property type="project" value="UniProtKB-KW"/>
</dbReference>
<keyword evidence="11 15" id="KW-1015">Disulfide bond</keyword>
<evidence type="ECO:0000256" key="11">
    <source>
        <dbReference type="ARBA" id="ARBA00023157"/>
    </source>
</evidence>
<dbReference type="Gene3D" id="2.10.25.10">
    <property type="entry name" value="Laminin"/>
    <property type="match status" value="2"/>
</dbReference>
<dbReference type="SUPFAM" id="SSF56112">
    <property type="entry name" value="Protein kinase-like (PK-like)"/>
    <property type="match status" value="1"/>
</dbReference>
<keyword evidence="8 16" id="KW-0067">ATP-binding</keyword>
<dbReference type="GO" id="GO:0005886">
    <property type="term" value="C:plasma membrane"/>
    <property type="evidence" value="ECO:0007669"/>
    <property type="project" value="TreeGrafter"/>
</dbReference>
<dbReference type="InterPro" id="IPR000719">
    <property type="entry name" value="Prot_kinase_dom"/>
</dbReference>
<evidence type="ECO:0000256" key="8">
    <source>
        <dbReference type="ARBA" id="ARBA00022840"/>
    </source>
</evidence>
<protein>
    <submittedName>
        <fullName evidence="21">Uncharacterized protein</fullName>
    </submittedName>
</protein>
<dbReference type="Gramene" id="Kaladp0030s0003.1.v1.1">
    <property type="protein sequence ID" value="Kaladp0030s0003.1.v1.1"/>
    <property type="gene ID" value="Kaladp0030s0003.v1.1"/>
</dbReference>
<dbReference type="Pfam" id="PF07645">
    <property type="entry name" value="EGF_CA"/>
    <property type="match status" value="1"/>
</dbReference>
<accession>A0A7N0TA96</accession>
<dbReference type="InterPro" id="IPR000742">
    <property type="entry name" value="EGF"/>
</dbReference>
<evidence type="ECO:0000256" key="13">
    <source>
        <dbReference type="ARBA" id="ARBA00047558"/>
    </source>
</evidence>
<dbReference type="PROSITE" id="PS50011">
    <property type="entry name" value="PROTEIN_KINASE_DOM"/>
    <property type="match status" value="1"/>
</dbReference>
<evidence type="ECO:0000313" key="21">
    <source>
        <dbReference type="EnsemblPlants" id="Kaladp0030s0003.1.v1.1"/>
    </source>
</evidence>
<dbReference type="FunFam" id="2.10.25.10:FF:000628">
    <property type="entry name" value="Wall-associated receptor kinase 2"/>
    <property type="match status" value="1"/>
</dbReference>
<dbReference type="InterPro" id="IPR017441">
    <property type="entry name" value="Protein_kinase_ATP_BS"/>
</dbReference>
<feature type="disulfide bond" evidence="15">
    <location>
        <begin position="266"/>
        <end position="283"/>
    </location>
</feature>
<comment type="subcellular location">
    <subcellularLocation>
        <location evidence="1">Membrane</location>
        <topology evidence="1">Single-pass type I membrane protein</topology>
    </subcellularLocation>
</comment>
<evidence type="ECO:0000256" key="10">
    <source>
        <dbReference type="ARBA" id="ARBA00023136"/>
    </source>
</evidence>
<feature type="domain" description="EGF-like" evidence="20">
    <location>
        <begin position="250"/>
        <end position="302"/>
    </location>
</feature>
<dbReference type="SMART" id="SM00220">
    <property type="entry name" value="S_TKc"/>
    <property type="match status" value="1"/>
</dbReference>
<keyword evidence="5 18" id="KW-0732">Signal</keyword>
<keyword evidence="6 16" id="KW-0547">Nucleotide-binding</keyword>
<dbReference type="CDD" id="cd00054">
    <property type="entry name" value="EGF_CA"/>
    <property type="match status" value="1"/>
</dbReference>
<evidence type="ECO:0000256" key="7">
    <source>
        <dbReference type="ARBA" id="ARBA00022777"/>
    </source>
</evidence>
<keyword evidence="15" id="KW-0245">EGF-like domain</keyword>
<dbReference type="InterPro" id="IPR011009">
    <property type="entry name" value="Kinase-like_dom_sf"/>
</dbReference>
<evidence type="ECO:0000256" key="15">
    <source>
        <dbReference type="PROSITE-ProRule" id="PRU00076"/>
    </source>
</evidence>
<evidence type="ECO:0000256" key="5">
    <source>
        <dbReference type="ARBA" id="ARBA00022729"/>
    </source>
</evidence>
<feature type="transmembrane region" description="Helical" evidence="17">
    <location>
        <begin position="342"/>
        <end position="364"/>
    </location>
</feature>